<dbReference type="InterPro" id="IPR029028">
    <property type="entry name" value="Alpha/beta_knot_MTases"/>
</dbReference>
<dbReference type="RefSeq" id="WP_263073165.1">
    <property type="nucleotide sequence ID" value="NZ_JAOUSF010000003.1"/>
</dbReference>
<evidence type="ECO:0000256" key="1">
    <source>
        <dbReference type="ARBA" id="ARBA00004496"/>
    </source>
</evidence>
<dbReference type="EC" id="2.1.1.193" evidence="3 12"/>
<evidence type="ECO:0000256" key="4">
    <source>
        <dbReference type="ARBA" id="ARBA00013673"/>
    </source>
</evidence>
<keyword evidence="6 12" id="KW-0698">rRNA processing</keyword>
<keyword evidence="16" id="KW-1185">Reference proteome</keyword>
<evidence type="ECO:0000256" key="9">
    <source>
        <dbReference type="ARBA" id="ARBA00022691"/>
    </source>
</evidence>
<evidence type="ECO:0000256" key="3">
    <source>
        <dbReference type="ARBA" id="ARBA00012328"/>
    </source>
</evidence>
<dbReference type="GO" id="GO:0070475">
    <property type="term" value="P:rRNA base methylation"/>
    <property type="evidence" value="ECO:0007669"/>
    <property type="project" value="TreeGrafter"/>
</dbReference>
<keyword evidence="7 12" id="KW-0489">Methyltransferase</keyword>
<evidence type="ECO:0000313" key="16">
    <source>
        <dbReference type="Proteomes" id="UP001209318"/>
    </source>
</evidence>
<reference evidence="15" key="1">
    <citation type="submission" date="2022-10" db="EMBL/GenBank/DDBJ databases">
        <title>Description of Fervidibacillus gen. nov. in the family Fervidibacillaceae fam. nov. with two species, Fervidibacillus albus sp. nov., and Fervidibacillus halotolerans sp. nov., isolated from tidal flat sediments.</title>
        <authorList>
            <person name="Kwon K.K."/>
            <person name="Yang S.-H."/>
        </authorList>
    </citation>
    <scope>NUCLEOTIDE SEQUENCE</scope>
    <source>
        <strain evidence="15">JCM 19140</strain>
    </source>
</reference>
<comment type="catalytic activity">
    <reaction evidence="11 12">
        <text>uridine(1498) in 16S rRNA + S-adenosyl-L-methionine = N(3)-methyluridine(1498) in 16S rRNA + S-adenosyl-L-homocysteine + H(+)</text>
        <dbReference type="Rhea" id="RHEA:42920"/>
        <dbReference type="Rhea" id="RHEA-COMP:10283"/>
        <dbReference type="Rhea" id="RHEA-COMP:10284"/>
        <dbReference type="ChEBI" id="CHEBI:15378"/>
        <dbReference type="ChEBI" id="CHEBI:57856"/>
        <dbReference type="ChEBI" id="CHEBI:59789"/>
        <dbReference type="ChEBI" id="CHEBI:65315"/>
        <dbReference type="ChEBI" id="CHEBI:74502"/>
        <dbReference type="EC" id="2.1.1.193"/>
    </reaction>
</comment>
<dbReference type="InterPro" id="IPR015947">
    <property type="entry name" value="PUA-like_sf"/>
</dbReference>
<dbReference type="SUPFAM" id="SSF75217">
    <property type="entry name" value="alpha/beta knot"/>
    <property type="match status" value="1"/>
</dbReference>
<dbReference type="AlphaFoldDB" id="A0AAE3LQW7"/>
<dbReference type="NCBIfam" id="NF008692">
    <property type="entry name" value="PRK11713.1-5"/>
    <property type="match status" value="1"/>
</dbReference>
<name>A0AAE3LQW7_9BACI</name>
<evidence type="ECO:0000256" key="5">
    <source>
        <dbReference type="ARBA" id="ARBA00022490"/>
    </source>
</evidence>
<dbReference type="NCBIfam" id="NF008691">
    <property type="entry name" value="PRK11713.1-4"/>
    <property type="match status" value="1"/>
</dbReference>
<comment type="similarity">
    <text evidence="2 12">Belongs to the RNA methyltransferase RsmE family.</text>
</comment>
<evidence type="ECO:0000256" key="2">
    <source>
        <dbReference type="ARBA" id="ARBA00005528"/>
    </source>
</evidence>
<evidence type="ECO:0000256" key="12">
    <source>
        <dbReference type="PIRNR" id="PIRNR015601"/>
    </source>
</evidence>
<dbReference type="GO" id="GO:0070042">
    <property type="term" value="F:rRNA (uridine-N3-)-methyltransferase activity"/>
    <property type="evidence" value="ECO:0007669"/>
    <property type="project" value="TreeGrafter"/>
</dbReference>
<dbReference type="Gene3D" id="2.40.240.20">
    <property type="entry name" value="Hypothetical PUA domain-like, domain 1"/>
    <property type="match status" value="1"/>
</dbReference>
<dbReference type="FunFam" id="3.40.1280.10:FF:000020">
    <property type="entry name" value="Ribosomal RNA small subunit methyltransferase E"/>
    <property type="match status" value="1"/>
</dbReference>
<protein>
    <recommendedName>
        <fullName evidence="4 12">Ribosomal RNA small subunit methyltransferase E</fullName>
        <ecNumber evidence="3 12">2.1.1.193</ecNumber>
    </recommendedName>
</protein>
<feature type="domain" description="Ribosomal RNA small subunit methyltransferase E methyltransferase" evidence="13">
    <location>
        <begin position="73"/>
        <end position="243"/>
    </location>
</feature>
<gene>
    <name evidence="15" type="ORF">OEV98_10185</name>
</gene>
<dbReference type="InterPro" id="IPR046887">
    <property type="entry name" value="RsmE_PUA-like"/>
</dbReference>
<organism evidence="15 16">
    <name type="scientific">Perspicuibacillus lycopersici</name>
    <dbReference type="NCBI Taxonomy" id="1325689"/>
    <lineage>
        <taxon>Bacteria</taxon>
        <taxon>Bacillati</taxon>
        <taxon>Bacillota</taxon>
        <taxon>Bacilli</taxon>
        <taxon>Bacillales</taxon>
        <taxon>Bacillaceae</taxon>
        <taxon>Perspicuibacillus</taxon>
    </lineage>
</organism>
<keyword evidence="8 12" id="KW-0808">Transferase</keyword>
<evidence type="ECO:0000256" key="7">
    <source>
        <dbReference type="ARBA" id="ARBA00022603"/>
    </source>
</evidence>
<evidence type="ECO:0000256" key="11">
    <source>
        <dbReference type="ARBA" id="ARBA00047944"/>
    </source>
</evidence>
<evidence type="ECO:0000256" key="6">
    <source>
        <dbReference type="ARBA" id="ARBA00022552"/>
    </source>
</evidence>
<keyword evidence="5 12" id="KW-0963">Cytoplasm</keyword>
<dbReference type="InterPro" id="IPR006700">
    <property type="entry name" value="RsmE"/>
</dbReference>
<evidence type="ECO:0000313" key="15">
    <source>
        <dbReference type="EMBL" id="MCU9613929.1"/>
    </source>
</evidence>
<proteinExistence type="inferred from homology"/>
<dbReference type="PIRSF" id="PIRSF015601">
    <property type="entry name" value="MTase_slr0722"/>
    <property type="match status" value="1"/>
</dbReference>
<comment type="caution">
    <text evidence="15">The sequence shown here is derived from an EMBL/GenBank/DDBJ whole genome shotgun (WGS) entry which is preliminary data.</text>
</comment>
<dbReference type="Pfam" id="PF04452">
    <property type="entry name" value="Methyltrans_RNA"/>
    <property type="match status" value="1"/>
</dbReference>
<evidence type="ECO:0000256" key="10">
    <source>
        <dbReference type="ARBA" id="ARBA00025699"/>
    </source>
</evidence>
<dbReference type="Pfam" id="PF20260">
    <property type="entry name" value="PUA_4"/>
    <property type="match status" value="1"/>
</dbReference>
<comment type="subcellular location">
    <subcellularLocation>
        <location evidence="1 12">Cytoplasm</location>
    </subcellularLocation>
</comment>
<dbReference type="GO" id="GO:0005737">
    <property type="term" value="C:cytoplasm"/>
    <property type="evidence" value="ECO:0007669"/>
    <property type="project" value="UniProtKB-SubCell"/>
</dbReference>
<dbReference type="NCBIfam" id="TIGR00046">
    <property type="entry name" value="RsmE family RNA methyltransferase"/>
    <property type="match status" value="1"/>
</dbReference>
<dbReference type="Proteomes" id="UP001209318">
    <property type="component" value="Unassembled WGS sequence"/>
</dbReference>
<dbReference type="PANTHER" id="PTHR30027">
    <property type="entry name" value="RIBOSOMAL RNA SMALL SUBUNIT METHYLTRANSFERASE E"/>
    <property type="match status" value="1"/>
</dbReference>
<accession>A0AAE3LQW7</accession>
<keyword evidence="9 12" id="KW-0949">S-adenosyl-L-methionine</keyword>
<dbReference type="SUPFAM" id="SSF88697">
    <property type="entry name" value="PUA domain-like"/>
    <property type="match status" value="1"/>
</dbReference>
<dbReference type="EMBL" id="JAOUSF010000003">
    <property type="protein sequence ID" value="MCU9613929.1"/>
    <property type="molecule type" value="Genomic_DNA"/>
</dbReference>
<dbReference type="InterPro" id="IPR046886">
    <property type="entry name" value="RsmE_MTase_dom"/>
</dbReference>
<evidence type="ECO:0000259" key="13">
    <source>
        <dbReference type="Pfam" id="PF04452"/>
    </source>
</evidence>
<comment type="function">
    <text evidence="10 12">Specifically methylates the N3 position of the uracil ring of uridine 1498 (m3U1498) in 16S rRNA. Acts on the fully assembled 30S ribosomal subunit.</text>
</comment>
<evidence type="ECO:0000259" key="14">
    <source>
        <dbReference type="Pfam" id="PF20260"/>
    </source>
</evidence>
<feature type="domain" description="Ribosomal RNA small subunit methyltransferase E PUA-like" evidence="14">
    <location>
        <begin position="20"/>
        <end position="64"/>
    </location>
</feature>
<dbReference type="PANTHER" id="PTHR30027:SF3">
    <property type="entry name" value="16S RRNA (URACIL(1498)-N(3))-METHYLTRANSFERASE"/>
    <property type="match status" value="1"/>
</dbReference>
<evidence type="ECO:0000256" key="8">
    <source>
        <dbReference type="ARBA" id="ARBA00022679"/>
    </source>
</evidence>
<dbReference type="CDD" id="cd18084">
    <property type="entry name" value="RsmE-like"/>
    <property type="match status" value="1"/>
</dbReference>
<dbReference type="InterPro" id="IPR029026">
    <property type="entry name" value="tRNA_m1G_MTases_N"/>
</dbReference>
<dbReference type="Gene3D" id="3.40.1280.10">
    <property type="match status" value="1"/>
</dbReference>
<sequence>MQRYFLENNIQTDAQIQIIGEDYHHIVRVMRMTVGDMITVVFPNGKVAICEISDILSESVLVDIKSWETVEHELPIHVTIASGLLKGDKLDIVIQKGTELGASQFLPFASDRSIVKLDEKKSGKKLERWRKIAKEAAEQSERNRIPTVEIPSSFQDLINMSKTYTTKIVAYEESARENETSQFSQTLQQLNTGDSLFIIFGPEGGLTPSEVNQLQENDFIICGLGPRILRAETAPMYCLSAISFYYELQR</sequence>